<name>H5UTY1_9MICO</name>
<dbReference type="Pfam" id="PF13561">
    <property type="entry name" value="adh_short_C2"/>
    <property type="match status" value="1"/>
</dbReference>
<proteinExistence type="inferred from homology"/>
<reference evidence="4 5" key="1">
    <citation type="submission" date="2012-02" db="EMBL/GenBank/DDBJ databases">
        <title>Whole genome shotgun sequence of Mobilicoccus pelagius NBRC 104925.</title>
        <authorList>
            <person name="Yoshida Y."/>
            <person name="Hosoyama A."/>
            <person name="Tsuchikane K."/>
            <person name="Katsumata H."/>
            <person name="Yamazaki S."/>
            <person name="Fujita N."/>
        </authorList>
    </citation>
    <scope>NUCLEOTIDE SEQUENCE [LARGE SCALE GENOMIC DNA]</scope>
    <source>
        <strain evidence="4 5">NBRC 104925</strain>
    </source>
</reference>
<evidence type="ECO:0000313" key="4">
    <source>
        <dbReference type="EMBL" id="GAB49189.1"/>
    </source>
</evidence>
<comment type="similarity">
    <text evidence="1">Belongs to the short-chain dehydrogenases/reductases (SDR) family.</text>
</comment>
<evidence type="ECO:0000256" key="1">
    <source>
        <dbReference type="ARBA" id="ARBA00006484"/>
    </source>
</evidence>
<evidence type="ECO:0000313" key="5">
    <source>
        <dbReference type="Proteomes" id="UP000004367"/>
    </source>
</evidence>
<dbReference type="Proteomes" id="UP000004367">
    <property type="component" value="Unassembled WGS sequence"/>
</dbReference>
<dbReference type="InterPro" id="IPR002347">
    <property type="entry name" value="SDR_fam"/>
</dbReference>
<evidence type="ECO:0000256" key="3">
    <source>
        <dbReference type="SAM" id="MobiDB-lite"/>
    </source>
</evidence>
<dbReference type="Gene3D" id="3.40.50.720">
    <property type="entry name" value="NAD(P)-binding Rossmann-like Domain"/>
    <property type="match status" value="1"/>
</dbReference>
<accession>H5UTY1</accession>
<dbReference type="InterPro" id="IPR051122">
    <property type="entry name" value="SDR_DHRS6-like"/>
</dbReference>
<keyword evidence="2" id="KW-0560">Oxidoreductase</keyword>
<dbReference type="PRINTS" id="PR00081">
    <property type="entry name" value="GDHRDH"/>
</dbReference>
<feature type="compositionally biased region" description="Basic residues" evidence="3">
    <location>
        <begin position="102"/>
        <end position="129"/>
    </location>
</feature>
<protein>
    <submittedName>
        <fullName evidence="4">Putative oxidoreductase</fullName>
    </submittedName>
</protein>
<dbReference type="eggNOG" id="COG1028">
    <property type="taxonomic scope" value="Bacteria"/>
</dbReference>
<comment type="caution">
    <text evidence="4">The sequence shown here is derived from an EMBL/GenBank/DDBJ whole genome shotgun (WGS) entry which is preliminary data.</text>
</comment>
<dbReference type="STRING" id="1089455.MOPEL_098_00560"/>
<dbReference type="GO" id="GO:0016491">
    <property type="term" value="F:oxidoreductase activity"/>
    <property type="evidence" value="ECO:0007669"/>
    <property type="project" value="UniProtKB-KW"/>
</dbReference>
<keyword evidence="5" id="KW-1185">Reference proteome</keyword>
<sequence>MAHGEDGPLGRLENKVAVITGAASLLQLAYGTAKAAVIRMTEYIATQYGPRHVRCNAVAPGALMTPALRDNLDIHMIEQIRSHNVLPFIGDPEDIPRDALPRLRRIPVRHRPGPHRRRRHEQPQLHRRGPPRDAPLAARTRGRLTPPAACGSPAPCGPAPRDPRRSGT</sequence>
<evidence type="ECO:0000256" key="2">
    <source>
        <dbReference type="ARBA" id="ARBA00023002"/>
    </source>
</evidence>
<dbReference type="SUPFAM" id="SSF51735">
    <property type="entry name" value="NAD(P)-binding Rossmann-fold domains"/>
    <property type="match status" value="1"/>
</dbReference>
<organism evidence="4 5">
    <name type="scientific">Mobilicoccus pelagius NBRC 104925</name>
    <dbReference type="NCBI Taxonomy" id="1089455"/>
    <lineage>
        <taxon>Bacteria</taxon>
        <taxon>Bacillati</taxon>
        <taxon>Actinomycetota</taxon>
        <taxon>Actinomycetes</taxon>
        <taxon>Micrococcales</taxon>
        <taxon>Dermatophilaceae</taxon>
        <taxon>Mobilicoccus</taxon>
    </lineage>
</organism>
<dbReference type="AlphaFoldDB" id="H5UTY1"/>
<dbReference type="EMBL" id="BAFE01000075">
    <property type="protein sequence ID" value="GAB49189.1"/>
    <property type="molecule type" value="Genomic_DNA"/>
</dbReference>
<gene>
    <name evidence="4" type="ORF">MOPEL_098_00560</name>
</gene>
<feature type="region of interest" description="Disordered" evidence="3">
    <location>
        <begin position="92"/>
        <end position="168"/>
    </location>
</feature>
<dbReference type="PANTHER" id="PTHR43477">
    <property type="entry name" value="DIHYDROANTICAPSIN 7-DEHYDROGENASE"/>
    <property type="match status" value="1"/>
</dbReference>
<dbReference type="InterPro" id="IPR036291">
    <property type="entry name" value="NAD(P)-bd_dom_sf"/>
</dbReference>
<dbReference type="PANTHER" id="PTHR43477:SF1">
    <property type="entry name" value="DIHYDROANTICAPSIN 7-DEHYDROGENASE"/>
    <property type="match status" value="1"/>
</dbReference>